<feature type="domain" description="Carbohydrate kinase PfkB" evidence="3">
    <location>
        <begin position="1"/>
        <end position="286"/>
    </location>
</feature>
<name>A0A4D7QG21_9HYPH</name>
<evidence type="ECO:0000256" key="2">
    <source>
        <dbReference type="ARBA" id="ARBA00022777"/>
    </source>
</evidence>
<dbReference type="Proteomes" id="UP000298588">
    <property type="component" value="Chromosome"/>
</dbReference>
<dbReference type="InterPro" id="IPR011611">
    <property type="entry name" value="PfkB_dom"/>
</dbReference>
<evidence type="ECO:0000313" key="4">
    <source>
        <dbReference type="EMBL" id="QCK86128.1"/>
    </source>
</evidence>
<evidence type="ECO:0000313" key="5">
    <source>
        <dbReference type="Proteomes" id="UP000298588"/>
    </source>
</evidence>
<reference evidence="4 5" key="1">
    <citation type="submission" date="2019-04" db="EMBL/GenBank/DDBJ databases">
        <title>Phreatobacter aquaticus sp. nov.</title>
        <authorList>
            <person name="Choi A."/>
            <person name="Baek K."/>
        </authorList>
    </citation>
    <scope>NUCLEOTIDE SEQUENCE [LARGE SCALE GENOMIC DNA]</scope>
    <source>
        <strain evidence="4 5">NMCR1094</strain>
    </source>
</reference>
<evidence type="ECO:0000259" key="3">
    <source>
        <dbReference type="Pfam" id="PF00294"/>
    </source>
</evidence>
<dbReference type="Pfam" id="PF00294">
    <property type="entry name" value="PfkB"/>
    <property type="match status" value="1"/>
</dbReference>
<dbReference type="AlphaFoldDB" id="A0A4D7QG21"/>
<gene>
    <name evidence="4" type="ORF">E8L99_10370</name>
</gene>
<organism evidence="4 5">
    <name type="scientific">Phreatobacter aquaticus</name>
    <dbReference type="NCBI Taxonomy" id="2570229"/>
    <lineage>
        <taxon>Bacteria</taxon>
        <taxon>Pseudomonadati</taxon>
        <taxon>Pseudomonadota</taxon>
        <taxon>Alphaproteobacteria</taxon>
        <taxon>Hyphomicrobiales</taxon>
        <taxon>Phreatobacteraceae</taxon>
        <taxon>Phreatobacter</taxon>
    </lineage>
</organism>
<dbReference type="InterPro" id="IPR029056">
    <property type="entry name" value="Ribokinase-like"/>
</dbReference>
<dbReference type="EMBL" id="CP039865">
    <property type="protein sequence ID" value="QCK86128.1"/>
    <property type="molecule type" value="Genomic_DNA"/>
</dbReference>
<dbReference type="Gene3D" id="3.40.1190.20">
    <property type="match status" value="1"/>
</dbReference>
<dbReference type="InterPro" id="IPR002173">
    <property type="entry name" value="Carboh/pur_kinase_PfkB_CS"/>
</dbReference>
<keyword evidence="5" id="KW-1185">Reference proteome</keyword>
<dbReference type="PANTHER" id="PTHR10584:SF157">
    <property type="entry name" value="SULFOFRUCTOSE KINASE"/>
    <property type="match status" value="1"/>
</dbReference>
<sequence length="300" mass="31822">MKRVIAVGVAVMDKIFAIDAMPTEATKVFARSYTEIGGGPAATGAVTIARLGGDVELWARVGDDNVGRRIIEEIAEWGVRPAIHRDPDGRSGVSAIAVDGKGERLIFAFADPRLDTDPSWLPLDRLAQADAILCDLRWPRASELVLTQARDLGIPTVLDADLASDDVAKLLVPLPDYAVFSAPALRRLTGEADPEAGLRAARALCRGVVGVTVGREGFLWLEDDRLLHEPGFAVEAVDTLGAGDVFHGAFALAIAEGRDIRGAGRFANAASALKCTRPGGRAGIPTRSEVDSLLLVSEDR</sequence>
<accession>A0A4D7QG21</accession>
<dbReference type="CDD" id="cd01945">
    <property type="entry name" value="ribokinase_group_B"/>
    <property type="match status" value="1"/>
</dbReference>
<dbReference type="GO" id="GO:0005829">
    <property type="term" value="C:cytosol"/>
    <property type="evidence" value="ECO:0007669"/>
    <property type="project" value="TreeGrafter"/>
</dbReference>
<protein>
    <submittedName>
        <fullName evidence="4">Sugar kinase</fullName>
    </submittedName>
</protein>
<dbReference type="OrthoDB" id="9795789at2"/>
<keyword evidence="1" id="KW-0808">Transferase</keyword>
<dbReference type="PANTHER" id="PTHR10584">
    <property type="entry name" value="SUGAR KINASE"/>
    <property type="match status" value="1"/>
</dbReference>
<dbReference type="RefSeq" id="WP_137099460.1">
    <property type="nucleotide sequence ID" value="NZ_CP039865.1"/>
</dbReference>
<dbReference type="PROSITE" id="PS00584">
    <property type="entry name" value="PFKB_KINASES_2"/>
    <property type="match status" value="1"/>
</dbReference>
<dbReference type="KEGG" id="paqt:E8L99_10370"/>
<dbReference type="GO" id="GO:0016301">
    <property type="term" value="F:kinase activity"/>
    <property type="evidence" value="ECO:0007669"/>
    <property type="project" value="UniProtKB-KW"/>
</dbReference>
<evidence type="ECO:0000256" key="1">
    <source>
        <dbReference type="ARBA" id="ARBA00022679"/>
    </source>
</evidence>
<proteinExistence type="predicted"/>
<keyword evidence="2 4" id="KW-0418">Kinase</keyword>
<dbReference type="SUPFAM" id="SSF53613">
    <property type="entry name" value="Ribokinase-like"/>
    <property type="match status" value="1"/>
</dbReference>